<evidence type="ECO:0000259" key="1">
    <source>
        <dbReference type="Pfam" id="PF06812"/>
    </source>
</evidence>
<sequence>MNMADEWDREALLAPIGDNGAGEDLSFSLLMDQIKEARRADPTYLSQGEWQADLKKSDWNEVIALSTDGLAYQSKDLVLAGWLCEGLSHRHHFVGMAYGLGVVTALCERYWESLFPTLEDGEEERVGRLMWLDNTLAGMVGDIPLLEGQGYGLNRYEESRQVENLARNDVDAMDTALSEGKINAEIFQRSVVLTETDFFKQRHDEIQRCQQALEALDQALTEHLGDQTPAFTQLTVVLGDCTRLIERVLGERGVSLGGESGEGNESAASSVETAVEHPRVAPAAPAKQASAGAALRTVPQSREEAFEMLNGVAQFFKGSEPHSPVPYLVERAVRWGRMPLEEWLRDVIREDHIIDSIRDTLGTQRRDED</sequence>
<dbReference type="Pfam" id="PF06812">
    <property type="entry name" value="ImpA_N"/>
    <property type="match status" value="1"/>
</dbReference>
<dbReference type="KEGG" id="hbh:E4T21_08210"/>
<dbReference type="EMBL" id="CP038437">
    <property type="protein sequence ID" value="QEM81528.1"/>
    <property type="molecule type" value="Genomic_DNA"/>
</dbReference>
<evidence type="ECO:0000313" key="2">
    <source>
        <dbReference type="EMBL" id="QEM81528.1"/>
    </source>
</evidence>
<dbReference type="OrthoDB" id="9771118at2"/>
<dbReference type="InterPro" id="IPR017740">
    <property type="entry name" value="TssA-like"/>
</dbReference>
<dbReference type="AlphaFoldDB" id="A0A5C1NGH5"/>
<dbReference type="Proteomes" id="UP000324285">
    <property type="component" value="Chromosome"/>
</dbReference>
<gene>
    <name evidence="2" type="primary">tssA</name>
    <name evidence="2" type="ORF">E4T21_08210</name>
</gene>
<dbReference type="PANTHER" id="PTHR37951">
    <property type="entry name" value="CYTOPLASMIC PROTEIN-RELATED"/>
    <property type="match status" value="1"/>
</dbReference>
<organism evidence="2 3">
    <name type="scientific">Halomonas binhaiensis</name>
    <dbReference type="NCBI Taxonomy" id="2562282"/>
    <lineage>
        <taxon>Bacteria</taxon>
        <taxon>Pseudomonadati</taxon>
        <taxon>Pseudomonadota</taxon>
        <taxon>Gammaproteobacteria</taxon>
        <taxon>Oceanospirillales</taxon>
        <taxon>Halomonadaceae</taxon>
        <taxon>Halomonas</taxon>
    </lineage>
</organism>
<keyword evidence="3" id="KW-1185">Reference proteome</keyword>
<proteinExistence type="predicted"/>
<dbReference type="PANTHER" id="PTHR37951:SF1">
    <property type="entry name" value="TYPE VI SECRETION SYSTEM COMPONENT TSSA1"/>
    <property type="match status" value="1"/>
</dbReference>
<protein>
    <submittedName>
        <fullName evidence="2">Type VI secretion system protein TssA</fullName>
    </submittedName>
</protein>
<evidence type="ECO:0000313" key="3">
    <source>
        <dbReference type="Proteomes" id="UP000324285"/>
    </source>
</evidence>
<name>A0A5C1NGH5_9GAMM</name>
<accession>A0A5C1NGH5</accession>
<reference evidence="2" key="1">
    <citation type="submission" date="2021-02" db="EMBL/GenBank/DDBJ databases">
        <title>Strain Y2R2, a novel species of the genus Halomonas.</title>
        <authorList>
            <person name="Huang H."/>
        </authorList>
    </citation>
    <scope>NUCLEOTIDE SEQUENCE</scope>
    <source>
        <strain evidence="2">Y2R2</strain>
    </source>
</reference>
<feature type="domain" description="ImpA N-terminal" evidence="1">
    <location>
        <begin position="16"/>
        <end position="133"/>
    </location>
</feature>
<dbReference type="InterPro" id="IPR010657">
    <property type="entry name" value="ImpA_N"/>
</dbReference>
<dbReference type="NCBIfam" id="TIGR03363">
    <property type="entry name" value="VI_chp_8"/>
    <property type="match status" value="1"/>
</dbReference>